<evidence type="ECO:0000256" key="3">
    <source>
        <dbReference type="ARBA" id="ARBA00023098"/>
    </source>
</evidence>
<proteinExistence type="inferred from homology"/>
<dbReference type="Ensembl" id="ENSPKIT00000007334.1">
    <property type="protein sequence ID" value="ENSPKIP00000026577.1"/>
    <property type="gene ID" value="ENSPKIG00000009005.1"/>
</dbReference>
<dbReference type="InterPro" id="IPR051406">
    <property type="entry name" value="PLD_domain"/>
</dbReference>
<dbReference type="GeneTree" id="ENSGT00390000004368"/>
<evidence type="ECO:0000256" key="6">
    <source>
        <dbReference type="ARBA" id="ARBA00040549"/>
    </source>
</evidence>
<feature type="domain" description="PLD phosphodiesterase" evidence="12">
    <location>
        <begin position="149"/>
        <end position="176"/>
    </location>
</feature>
<evidence type="ECO:0000256" key="9">
    <source>
        <dbReference type="ARBA" id="ARBA00043135"/>
    </source>
</evidence>
<dbReference type="Proteomes" id="UP000261540">
    <property type="component" value="Unplaced"/>
</dbReference>
<dbReference type="GO" id="GO:0051321">
    <property type="term" value="P:meiotic cell cycle"/>
    <property type="evidence" value="ECO:0007669"/>
    <property type="project" value="UniProtKB-KW"/>
</dbReference>
<dbReference type="PANTHER" id="PTHR43856">
    <property type="entry name" value="CARDIOLIPIN HYDROLASE"/>
    <property type="match status" value="1"/>
</dbReference>
<evidence type="ECO:0000259" key="12">
    <source>
        <dbReference type="PROSITE" id="PS50035"/>
    </source>
</evidence>
<dbReference type="PROSITE" id="PS50035">
    <property type="entry name" value="PLD"/>
    <property type="match status" value="1"/>
</dbReference>
<dbReference type="GO" id="GO:0005739">
    <property type="term" value="C:mitochondrion"/>
    <property type="evidence" value="ECO:0007669"/>
    <property type="project" value="TreeGrafter"/>
</dbReference>
<dbReference type="InterPro" id="IPR001736">
    <property type="entry name" value="PLipase_D/transphosphatidylase"/>
</dbReference>
<dbReference type="GO" id="GO:0016891">
    <property type="term" value="F:RNA endonuclease activity producing 5'-phosphomonoesters, hydrolytic mechanism"/>
    <property type="evidence" value="ECO:0007669"/>
    <property type="project" value="TreeGrafter"/>
</dbReference>
<protein>
    <recommendedName>
        <fullName evidence="6">Mitochondrial cardiolipin hydrolase</fullName>
    </recommendedName>
    <alternativeName>
        <fullName evidence="8">Choline phosphatase 6</fullName>
    </alternativeName>
    <alternativeName>
        <fullName evidence="10">Mitochondrial phospholipase</fullName>
    </alternativeName>
    <alternativeName>
        <fullName evidence="9">Phosphatidylcholine-hydrolyzing phospholipase D6</fullName>
    </alternativeName>
    <alternativeName>
        <fullName evidence="7">Phospholipase D6</fullName>
    </alternativeName>
</protein>
<evidence type="ECO:0000256" key="5">
    <source>
        <dbReference type="ARBA" id="ARBA00038012"/>
    </source>
</evidence>
<evidence type="ECO:0000256" key="11">
    <source>
        <dbReference type="ARBA" id="ARBA00048101"/>
    </source>
</evidence>
<keyword evidence="2" id="KW-0442">Lipid degradation</keyword>
<dbReference type="Gene3D" id="3.30.870.10">
    <property type="entry name" value="Endonuclease Chain A"/>
    <property type="match status" value="1"/>
</dbReference>
<comment type="catalytic activity">
    <reaction evidence="11">
        <text>a cardiolipin + H2O = a 1,2-diacyl-sn-glycero-3-phospho-(1'-sn-glycerol) + a 1,2-diacyl-sn-glycero-3-phosphate + H(+)</text>
        <dbReference type="Rhea" id="RHEA:44884"/>
        <dbReference type="ChEBI" id="CHEBI:15377"/>
        <dbReference type="ChEBI" id="CHEBI:15378"/>
        <dbReference type="ChEBI" id="CHEBI:58608"/>
        <dbReference type="ChEBI" id="CHEBI:62237"/>
        <dbReference type="ChEBI" id="CHEBI:64716"/>
    </reaction>
    <physiologicalReaction direction="left-to-right" evidence="11">
        <dbReference type="Rhea" id="RHEA:44885"/>
    </physiologicalReaction>
</comment>
<dbReference type="GO" id="GO:0016042">
    <property type="term" value="P:lipid catabolic process"/>
    <property type="evidence" value="ECO:0007669"/>
    <property type="project" value="UniProtKB-KW"/>
</dbReference>
<name>A0A3B3S747_9TELE</name>
<keyword evidence="3" id="KW-0443">Lipid metabolism</keyword>
<evidence type="ECO:0000256" key="8">
    <source>
        <dbReference type="ARBA" id="ARBA00042226"/>
    </source>
</evidence>
<comment type="similarity">
    <text evidence="5">Belongs to the phospholipase D family. MitoPLD/Zucchini subfamily.</text>
</comment>
<evidence type="ECO:0000256" key="1">
    <source>
        <dbReference type="ARBA" id="ARBA00022801"/>
    </source>
</evidence>
<sequence length="306" mass="34473">MSAVRLFGLGALAMLLGLDCLARLLRLVRARRGAPRGPLKEVLFFPVDITCVEHLLRAGEALPNSCPCPLPHGQETSFTRLLRHLLSASTSLDLCIFAFSNQSLSRAVLLLQARGVVVRVVTDTSYMAISGSQISTLRRAGVNVRHDMGAVYMHHKFAVVDGRLLITGSLNWTTTAIQCNKENMLCPEQNFHQAEHDLWRSRHGGEQVLEITRHLWIWSLSFLPDRRPWGLRMACCYQRQNQSPEEYPQTRDGCEVATCYSVIQSCSRCHFPKLLIDFFRGGTLCLCTISKKHTSVSDHRRRRSSA</sequence>
<dbReference type="SUPFAM" id="SSF56024">
    <property type="entry name" value="Phospholipase D/nuclease"/>
    <property type="match status" value="1"/>
</dbReference>
<keyword evidence="1" id="KW-0378">Hydrolase</keyword>
<dbReference type="GO" id="GO:0034587">
    <property type="term" value="P:piRNA processing"/>
    <property type="evidence" value="ECO:0007669"/>
    <property type="project" value="TreeGrafter"/>
</dbReference>
<reference evidence="13" key="2">
    <citation type="submission" date="2025-09" db="UniProtKB">
        <authorList>
            <consortium name="Ensembl"/>
        </authorList>
    </citation>
    <scope>IDENTIFICATION</scope>
</reference>
<dbReference type="STRING" id="1676925.ENSPKIP00000026577"/>
<evidence type="ECO:0000256" key="7">
    <source>
        <dbReference type="ARBA" id="ARBA00041680"/>
    </source>
</evidence>
<keyword evidence="14" id="KW-1185">Reference proteome</keyword>
<organism evidence="13 14">
    <name type="scientific">Paramormyrops kingsleyae</name>
    <dbReference type="NCBI Taxonomy" id="1676925"/>
    <lineage>
        <taxon>Eukaryota</taxon>
        <taxon>Metazoa</taxon>
        <taxon>Chordata</taxon>
        <taxon>Craniata</taxon>
        <taxon>Vertebrata</taxon>
        <taxon>Euteleostomi</taxon>
        <taxon>Actinopterygii</taxon>
        <taxon>Neopterygii</taxon>
        <taxon>Teleostei</taxon>
        <taxon>Osteoglossocephala</taxon>
        <taxon>Osteoglossomorpha</taxon>
        <taxon>Osteoglossiformes</taxon>
        <taxon>Mormyridae</taxon>
        <taxon>Paramormyrops</taxon>
    </lineage>
</organism>
<evidence type="ECO:0000313" key="14">
    <source>
        <dbReference type="Proteomes" id="UP000261540"/>
    </source>
</evidence>
<dbReference type="Pfam" id="PF13091">
    <property type="entry name" value="PLDc_2"/>
    <property type="match status" value="1"/>
</dbReference>
<accession>A0A3B3S747</accession>
<keyword evidence="4" id="KW-0469">Meiosis</keyword>
<dbReference type="AlphaFoldDB" id="A0A3B3S747"/>
<dbReference type="PANTHER" id="PTHR43856:SF1">
    <property type="entry name" value="MITOCHONDRIAL CARDIOLIPIN HYDROLASE"/>
    <property type="match status" value="1"/>
</dbReference>
<evidence type="ECO:0000256" key="2">
    <source>
        <dbReference type="ARBA" id="ARBA00022963"/>
    </source>
</evidence>
<reference evidence="13" key="1">
    <citation type="submission" date="2025-08" db="UniProtKB">
        <authorList>
            <consortium name="Ensembl"/>
        </authorList>
    </citation>
    <scope>IDENTIFICATION</scope>
</reference>
<evidence type="ECO:0000256" key="10">
    <source>
        <dbReference type="ARBA" id="ARBA00043167"/>
    </source>
</evidence>
<evidence type="ECO:0000313" key="13">
    <source>
        <dbReference type="Ensembl" id="ENSPKIP00000026577.1"/>
    </source>
</evidence>
<dbReference type="InterPro" id="IPR025202">
    <property type="entry name" value="PLD-like_dom"/>
</dbReference>
<dbReference type="CDD" id="cd09171">
    <property type="entry name" value="PLDc_vPLD6_like"/>
    <property type="match status" value="1"/>
</dbReference>
<evidence type="ECO:0000256" key="4">
    <source>
        <dbReference type="ARBA" id="ARBA00023254"/>
    </source>
</evidence>
<dbReference type="SMART" id="SM00155">
    <property type="entry name" value="PLDc"/>
    <property type="match status" value="1"/>
</dbReference>